<comment type="caution">
    <text evidence="5">The sequence shown here is derived from an EMBL/GenBank/DDBJ whole genome shotgun (WGS) entry which is preliminary data.</text>
</comment>
<evidence type="ECO:0000259" key="4">
    <source>
        <dbReference type="PROSITE" id="PS01124"/>
    </source>
</evidence>
<dbReference type="PANTHER" id="PTHR46796:SF6">
    <property type="entry name" value="ARAC SUBFAMILY"/>
    <property type="match status" value="1"/>
</dbReference>
<dbReference type="RefSeq" id="WP_181245424.1">
    <property type="nucleotide sequence ID" value="NZ_JAVKZF010000001.1"/>
</dbReference>
<keyword evidence="2" id="KW-0238">DNA-binding</keyword>
<dbReference type="EMBL" id="RSCK01000010">
    <property type="protein sequence ID" value="RUT13000.1"/>
    <property type="molecule type" value="Genomic_DNA"/>
</dbReference>
<dbReference type="InterPro" id="IPR050204">
    <property type="entry name" value="AraC_XylS_family_regulators"/>
</dbReference>
<evidence type="ECO:0000256" key="2">
    <source>
        <dbReference type="ARBA" id="ARBA00023125"/>
    </source>
</evidence>
<dbReference type="PROSITE" id="PS01124">
    <property type="entry name" value="HTH_ARAC_FAMILY_2"/>
    <property type="match status" value="1"/>
</dbReference>
<dbReference type="AlphaFoldDB" id="A0AB37UNJ4"/>
<evidence type="ECO:0000313" key="5">
    <source>
        <dbReference type="EMBL" id="RUT13000.1"/>
    </source>
</evidence>
<dbReference type="InterPro" id="IPR009057">
    <property type="entry name" value="Homeodomain-like_sf"/>
</dbReference>
<evidence type="ECO:0000256" key="3">
    <source>
        <dbReference type="ARBA" id="ARBA00023163"/>
    </source>
</evidence>
<dbReference type="Gene3D" id="1.10.10.60">
    <property type="entry name" value="Homeodomain-like"/>
    <property type="match status" value="2"/>
</dbReference>
<reference evidence="5 6" key="1">
    <citation type="journal article" date="2019" name="Genome Biol. Evol.">
        <title>Day and night: Metabolic profiles and evolutionary relationships of six axenic non-marine cyanobacteria.</title>
        <authorList>
            <person name="Will S.E."/>
            <person name="Henke P."/>
            <person name="Boedeker C."/>
            <person name="Huang S."/>
            <person name="Brinkmann H."/>
            <person name="Rohde M."/>
            <person name="Jarek M."/>
            <person name="Friedl T."/>
            <person name="Seufert S."/>
            <person name="Schumacher M."/>
            <person name="Overmann J."/>
            <person name="Neumann-Schaal M."/>
            <person name="Petersen J."/>
        </authorList>
    </citation>
    <scope>NUCLEOTIDE SEQUENCE [LARGE SCALE GENOMIC DNA]</scope>
    <source>
        <strain evidence="5 6">SAG 39.79</strain>
    </source>
</reference>
<evidence type="ECO:0000313" key="6">
    <source>
        <dbReference type="Proteomes" id="UP000282574"/>
    </source>
</evidence>
<feature type="domain" description="HTH araC/xylS-type" evidence="4">
    <location>
        <begin position="192"/>
        <end position="290"/>
    </location>
</feature>
<keyword evidence="3" id="KW-0804">Transcription</keyword>
<dbReference type="Pfam" id="PF12833">
    <property type="entry name" value="HTH_18"/>
    <property type="match status" value="1"/>
</dbReference>
<proteinExistence type="predicted"/>
<gene>
    <name evidence="5" type="ORF">DSM107010_18460</name>
</gene>
<dbReference type="InterPro" id="IPR018062">
    <property type="entry name" value="HTH_AraC-typ_CS"/>
</dbReference>
<dbReference type="PANTHER" id="PTHR46796">
    <property type="entry name" value="HTH-TYPE TRANSCRIPTIONAL ACTIVATOR RHAS-RELATED"/>
    <property type="match status" value="1"/>
</dbReference>
<dbReference type="Proteomes" id="UP000282574">
    <property type="component" value="Unassembled WGS sequence"/>
</dbReference>
<keyword evidence="1" id="KW-0805">Transcription regulation</keyword>
<dbReference type="GO" id="GO:0043565">
    <property type="term" value="F:sequence-specific DNA binding"/>
    <property type="evidence" value="ECO:0007669"/>
    <property type="project" value="InterPro"/>
</dbReference>
<keyword evidence="6" id="KW-1185">Reference proteome</keyword>
<sequence>MSDPTPSNLPLILPRSPILASDGANWKNIQFAYFREPPCDVPEHVSSQHVICLNVGKPVQLEQAVGGRYEKVGSGFGDLKIYPAYLSQWFHWNKEAEFFNLLLAPSFLATVGYEVFGSDRLELIPHLATLFDPLIGQIGFALKTSLEIDGRNSHLYADSLAHALVVHLLSRYSSNSRQRKTVTGSFTQQQWQQIVDFIEANLDRNISLTQLAEIVRLSPYHFAHLFKKSTHISPHQYLIRCRIERAKQLIVMGNLSLAAIAQTVGFASQGHFTYHFKRLVGVTPKVFWQLSQER</sequence>
<dbReference type="InterPro" id="IPR018060">
    <property type="entry name" value="HTH_AraC"/>
</dbReference>
<dbReference type="SMART" id="SM00342">
    <property type="entry name" value="HTH_ARAC"/>
    <property type="match status" value="1"/>
</dbReference>
<accession>A0AB37UNJ4</accession>
<dbReference type="SUPFAM" id="SSF46689">
    <property type="entry name" value="Homeodomain-like"/>
    <property type="match status" value="2"/>
</dbReference>
<name>A0AB37UNJ4_9CYAN</name>
<evidence type="ECO:0000256" key="1">
    <source>
        <dbReference type="ARBA" id="ARBA00023015"/>
    </source>
</evidence>
<dbReference type="GO" id="GO:0003700">
    <property type="term" value="F:DNA-binding transcription factor activity"/>
    <property type="evidence" value="ECO:0007669"/>
    <property type="project" value="InterPro"/>
</dbReference>
<organism evidence="5 6">
    <name type="scientific">Chroococcidiopsis cubana SAG 39.79</name>
    <dbReference type="NCBI Taxonomy" id="388085"/>
    <lineage>
        <taxon>Bacteria</taxon>
        <taxon>Bacillati</taxon>
        <taxon>Cyanobacteriota</taxon>
        <taxon>Cyanophyceae</taxon>
        <taxon>Chroococcidiopsidales</taxon>
        <taxon>Chroococcidiopsidaceae</taxon>
        <taxon>Chroococcidiopsis</taxon>
    </lineage>
</organism>
<protein>
    <submittedName>
        <fullName evidence="5">AraC family transcriptional regulator</fullName>
    </submittedName>
</protein>
<dbReference type="PROSITE" id="PS00041">
    <property type="entry name" value="HTH_ARAC_FAMILY_1"/>
    <property type="match status" value="1"/>
</dbReference>